<protein>
    <submittedName>
        <fullName evidence="1">BLTX557</fullName>
    </submittedName>
</protein>
<organism evidence="1">
    <name type="scientific">Nephila pilipes</name>
    <name type="common">Giant wood spider</name>
    <name type="synonym">Nephila maculata</name>
    <dbReference type="NCBI Taxonomy" id="299642"/>
    <lineage>
        <taxon>Eukaryota</taxon>
        <taxon>Metazoa</taxon>
        <taxon>Ecdysozoa</taxon>
        <taxon>Arthropoda</taxon>
        <taxon>Chelicerata</taxon>
        <taxon>Arachnida</taxon>
        <taxon>Araneae</taxon>
        <taxon>Araneomorphae</taxon>
        <taxon>Entelegynae</taxon>
        <taxon>Araneoidea</taxon>
        <taxon>Nephilidae</taxon>
        <taxon>Nephila</taxon>
    </lineage>
</organism>
<proteinExistence type="evidence at transcript level"/>
<evidence type="ECO:0000313" key="1">
    <source>
        <dbReference type="EMBL" id="AII97920.1"/>
    </source>
</evidence>
<dbReference type="EMBL" id="KF433598">
    <property type="protein sequence ID" value="AII97920.1"/>
    <property type="molecule type" value="mRNA"/>
</dbReference>
<reference evidence="1" key="1">
    <citation type="submission" date="2013-07" db="EMBL/GenBank/DDBJ databases">
        <title>Nephila pilipes venom gland.</title>
        <authorList>
            <person name="Huo L.J."/>
        </authorList>
    </citation>
    <scope>NUCLEOTIDE SEQUENCE</scope>
    <source>
        <tissue evidence="1">Venom gland</tissue>
    </source>
</reference>
<sequence length="11" mass="1394">MCTRIMKYSNF</sequence>
<name>A0A076KV40_NEPPI</name>
<accession>A0A076KV40</accession>